<dbReference type="Gene3D" id="2.30.30.40">
    <property type="entry name" value="SH3 Domains"/>
    <property type="match status" value="2"/>
</dbReference>
<dbReference type="RefSeq" id="WP_004056179.1">
    <property type="nucleotide sequence ID" value="NC_017943.1"/>
</dbReference>
<evidence type="ECO:0000313" key="4">
    <source>
        <dbReference type="EMBL" id="AHZ24121.1"/>
    </source>
</evidence>
<evidence type="ECO:0000313" key="6">
    <source>
        <dbReference type="EMBL" id="QCQ77180.1"/>
    </source>
</evidence>
<dbReference type="EMBL" id="AOLO01000001">
    <property type="protein sequence ID" value="EMA05196.1"/>
    <property type="molecule type" value="Genomic_DNA"/>
</dbReference>
<keyword evidence="1" id="KW-0728">SH3 domain</keyword>
<dbReference type="GeneID" id="40158311"/>
<evidence type="ECO:0000313" key="3">
    <source>
        <dbReference type="EMBL" id="AFK21018.1"/>
    </source>
</evidence>
<protein>
    <submittedName>
        <fullName evidence="3">SH3 domain protein</fullName>
    </submittedName>
    <submittedName>
        <fullName evidence="5">SH3 domain-containing protein</fullName>
    </submittedName>
</protein>
<keyword evidence="8" id="KW-1185">Reference proteome</keyword>
<dbReference type="Proteomes" id="UP000027075">
    <property type="component" value="Plasmid HMPLAS2"/>
</dbReference>
<dbReference type="Proteomes" id="UP000299011">
    <property type="component" value="Plasmid pHME322"/>
</dbReference>
<dbReference type="PROSITE" id="PS50002">
    <property type="entry name" value="SH3"/>
    <property type="match status" value="1"/>
</dbReference>
<evidence type="ECO:0000313" key="10">
    <source>
        <dbReference type="Proteomes" id="UP000299011"/>
    </source>
</evidence>
<dbReference type="SUPFAM" id="SSF50044">
    <property type="entry name" value="SH3-domain"/>
    <property type="match status" value="2"/>
</dbReference>
<dbReference type="PATRIC" id="fig|523841.21.peg.61"/>
<dbReference type="Proteomes" id="UP000006469">
    <property type="component" value="Plasmid pHM300"/>
</dbReference>
<dbReference type="PIRSF" id="PIRSF034961">
    <property type="entry name" value="UCP034961_SH3_2"/>
    <property type="match status" value="1"/>
</dbReference>
<geneLocation type="plasmid" evidence="4 9">
    <name>HMPLAS2</name>
</geneLocation>
<dbReference type="OrthoDB" id="378010at2157"/>
<dbReference type="EMBL" id="CP001870">
    <property type="protein sequence ID" value="AFK21018.1"/>
    <property type="molecule type" value="Genomic_DNA"/>
</dbReference>
<keyword evidence="3" id="KW-0614">Plasmid</keyword>
<evidence type="ECO:0000313" key="8">
    <source>
        <dbReference type="Proteomes" id="UP000011603"/>
    </source>
</evidence>
<dbReference type="Proteomes" id="UP000011603">
    <property type="component" value="Unassembled WGS sequence"/>
</dbReference>
<geneLocation type="plasmid" evidence="6 10">
    <name>pHME322</name>
</geneLocation>
<gene>
    <name evidence="3" type="ordered locus">HFX_5184</name>
    <name evidence="4" type="ORF">BM92_18115</name>
    <name evidence="5" type="ORF">C439_00315</name>
    <name evidence="6" type="ORF">E6P09_17800</name>
</gene>
<dbReference type="EMBL" id="CP007553">
    <property type="protein sequence ID" value="AHZ24121.1"/>
    <property type="molecule type" value="Genomic_DNA"/>
</dbReference>
<dbReference type="InterPro" id="IPR001452">
    <property type="entry name" value="SH3_domain"/>
</dbReference>
<reference evidence="3" key="5">
    <citation type="submission" date="2014-05" db="EMBL/GenBank/DDBJ databases">
        <authorList>
            <person name="Wang L."/>
            <person name="Yang H."/>
            <person name="Xiang H."/>
        </authorList>
    </citation>
    <scope>NUCLEOTIDE SEQUENCE</scope>
    <source>
        <strain evidence="3">CGMCC 1.2087</strain>
        <plasmid evidence="3">pHM300</plasmid>
    </source>
</reference>
<reference evidence="4 9" key="4">
    <citation type="submission" date="2014-04" db="EMBL/GenBank/DDBJ databases">
        <title>Transcriptional profiles of Haloferax mediterranei on the basis of nitrogen availability.</title>
        <authorList>
            <person name="Bautista V."/>
        </authorList>
    </citation>
    <scope>NUCLEOTIDE SEQUENCE [LARGE SCALE GENOMIC DNA]</scope>
    <source>
        <strain evidence="4">ATCC 33500</strain>
        <strain evidence="9">ATCC 33500 / DSM 1411 / JCM 8866 / NBRC 14739 / NCIMB 2177 / R-4</strain>
        <plasmid evidence="4">HMPLAS2</plasmid>
        <plasmid evidence="9">Plasmid HMPLAS2</plasmid>
    </source>
</reference>
<organism evidence="3 7">
    <name type="scientific">Haloferax mediterranei (strain ATCC 33500 / DSM 1411 / JCM 8866 / NBRC 14739 / NCIMB 2177 / R-4)</name>
    <name type="common">Halobacterium mediterranei</name>
    <dbReference type="NCBI Taxonomy" id="523841"/>
    <lineage>
        <taxon>Archaea</taxon>
        <taxon>Methanobacteriati</taxon>
        <taxon>Methanobacteriota</taxon>
        <taxon>Stenosarchaea group</taxon>
        <taxon>Halobacteria</taxon>
        <taxon>Halobacteriales</taxon>
        <taxon>Haloferacaceae</taxon>
        <taxon>Haloferax</taxon>
    </lineage>
</organism>
<evidence type="ECO:0000313" key="5">
    <source>
        <dbReference type="EMBL" id="EMA05196.1"/>
    </source>
</evidence>
<dbReference type="InterPro" id="IPR036028">
    <property type="entry name" value="SH3-like_dom_sf"/>
</dbReference>
<dbReference type="HOGENOM" id="CLU_161446_2_0_2"/>
<dbReference type="EMBL" id="CP039141">
    <property type="protein sequence ID" value="QCQ77180.1"/>
    <property type="molecule type" value="Genomic_DNA"/>
</dbReference>
<dbReference type="InterPro" id="IPR014593">
    <property type="entry name" value="UCP034961_SH3_2"/>
</dbReference>
<accession>I3R9V8</accession>
<sequence>MESPKPTRDRRRVVEAYESAYPNPIRVREGDELTIEERPTEWDGWLWCIDTDGREGWIPESYVEKRRQRWVSLEDYVARELTVEAGETLTSHYTVAGWVWCEKPTGETGWVPSENLRSADAFSP</sequence>
<reference evidence="3" key="1">
    <citation type="journal article" date="2012" name="Appl. Environ. Microbiol.">
        <title>Identification of the haloarchaeal phasin (PhaP) that functions in polyhydroxyalkanoate accumulation and granule formation in Haloferax mediterranei.</title>
        <authorList>
            <person name="Cai S."/>
            <person name="Cai L."/>
            <person name="Liu H."/>
            <person name="Liu X."/>
            <person name="Han J."/>
            <person name="Zhou J."/>
            <person name="Xiang H."/>
        </authorList>
    </citation>
    <scope>NUCLEOTIDE SEQUENCE</scope>
    <source>
        <strain evidence="3">CGMCC 1.2087</strain>
    </source>
</reference>
<geneLocation type="plasmid" evidence="3 7">
    <name>pHM300</name>
</geneLocation>
<evidence type="ECO:0000313" key="9">
    <source>
        <dbReference type="Proteomes" id="UP000027075"/>
    </source>
</evidence>
<dbReference type="KEGG" id="hme:HFX_5184"/>
<dbReference type="SMART" id="SM00326">
    <property type="entry name" value="SH3"/>
    <property type="match status" value="2"/>
</dbReference>
<dbReference type="CDD" id="cd00174">
    <property type="entry name" value="SH3"/>
    <property type="match status" value="2"/>
</dbReference>
<name>I3R9V8_HALMT</name>
<evidence type="ECO:0000256" key="1">
    <source>
        <dbReference type="ARBA" id="ARBA00022443"/>
    </source>
</evidence>
<dbReference type="Pfam" id="PF07653">
    <property type="entry name" value="SH3_2"/>
    <property type="match status" value="2"/>
</dbReference>
<feature type="domain" description="SH3" evidence="2">
    <location>
        <begin position="6"/>
        <end position="68"/>
    </location>
</feature>
<dbReference type="AlphaFoldDB" id="I3R9V8"/>
<reference evidence="6 10" key="6">
    <citation type="submission" date="2019-04" db="EMBL/GenBank/DDBJ databases">
        <title>Methylomes of two halophilic Archaea, Haloarcula marismortui and Haloferax mediterranei.</title>
        <authorList>
            <person name="DasSarma S."/>
            <person name="DasSarma P."/>
            <person name="DasSarma S."/>
            <person name="Fomenkov A."/>
            <person name="Vincze T."/>
            <person name="Anton B.P."/>
            <person name="Roberts R.J."/>
        </authorList>
    </citation>
    <scope>NUCLEOTIDE SEQUENCE [LARGE SCALE GENOMIC DNA]</scope>
    <source>
        <strain evidence="6">ATCC 33500</strain>
        <strain evidence="10">ATCC 33500 / DSM 1411 / JCM 8866 / NBRC 14739 / NCIMB 2177 / R-4</strain>
        <plasmid evidence="6 10">pHME322</plasmid>
    </source>
</reference>
<evidence type="ECO:0000259" key="2">
    <source>
        <dbReference type="PROSITE" id="PS50002"/>
    </source>
</evidence>
<reference evidence="3 7" key="2">
    <citation type="journal article" date="2012" name="J. Bacteriol.">
        <title>Complete genome sequence of the metabolically versatile halophilic archaeon Haloferax mediterranei, a poly(3-hydroxybutyrate-co-3-hydroxyvalerate) producer.</title>
        <authorList>
            <person name="Han J."/>
            <person name="Zhang F."/>
            <person name="Hou J."/>
            <person name="Liu X."/>
            <person name="Li M."/>
            <person name="Liu H."/>
            <person name="Cai L."/>
            <person name="Zhang B."/>
            <person name="Chen Y."/>
            <person name="Zhou J."/>
            <person name="Hu S."/>
            <person name="Xiang H."/>
        </authorList>
    </citation>
    <scope>NUCLEOTIDE SEQUENCE [LARGE SCALE GENOMIC DNA]</scope>
    <source>
        <strain evidence="7">ATCC 33500 / DSM 1411 / JCM 8866 / NBRC 14739 / NCIMB 2177 / R-4</strain>
        <strain evidence="3">CGMCC 1.2087</strain>
        <plasmid evidence="7">pHM300</plasmid>
    </source>
</reference>
<proteinExistence type="predicted"/>
<evidence type="ECO:0000313" key="7">
    <source>
        <dbReference type="Proteomes" id="UP000006469"/>
    </source>
</evidence>
<reference evidence="5 8" key="3">
    <citation type="journal article" date="2014" name="PLoS Genet.">
        <title>Phylogenetically driven sequencing of extremely halophilic archaea reveals strategies for static and dynamic osmo-response.</title>
        <authorList>
            <person name="Becker E.A."/>
            <person name="Seitzer P.M."/>
            <person name="Tritt A."/>
            <person name="Larsen D."/>
            <person name="Krusor M."/>
            <person name="Yao A.I."/>
            <person name="Wu D."/>
            <person name="Madern D."/>
            <person name="Eisen J.A."/>
            <person name="Darling A.E."/>
            <person name="Facciotti M.T."/>
        </authorList>
    </citation>
    <scope>NUCLEOTIDE SEQUENCE [LARGE SCALE GENOMIC DNA]</scope>
    <source>
        <strain evidence="5">ATCC 33500</strain>
        <strain evidence="8">ATCC 33500 / DSM 1411 / JCM 8866 / NBRC 14739 / NCIMB 2177 / R-4</strain>
    </source>
</reference>